<keyword evidence="4" id="KW-1185">Reference proteome</keyword>
<dbReference type="SMART" id="SM00363">
    <property type="entry name" value="S4"/>
    <property type="match status" value="1"/>
</dbReference>
<evidence type="ECO:0000256" key="1">
    <source>
        <dbReference type="PROSITE-ProRule" id="PRU00182"/>
    </source>
</evidence>
<dbReference type="RefSeq" id="WP_183615655.1">
    <property type="nucleotide sequence ID" value="NZ_JACIDY010000001.1"/>
</dbReference>
<comment type="caution">
    <text evidence="3">The sequence shown here is derived from an EMBL/GenBank/DDBJ whole genome shotgun (WGS) entry which is preliminary data.</text>
</comment>
<dbReference type="AlphaFoldDB" id="A0A7W6C1N0"/>
<proteinExistence type="predicted"/>
<protein>
    <submittedName>
        <fullName evidence="3">Ribosome-associated heat shock protein Hsp15</fullName>
    </submittedName>
</protein>
<evidence type="ECO:0000313" key="4">
    <source>
        <dbReference type="Proteomes" id="UP000561459"/>
    </source>
</evidence>
<dbReference type="Proteomes" id="UP000561459">
    <property type="component" value="Unassembled WGS sequence"/>
</dbReference>
<dbReference type="InterPro" id="IPR002942">
    <property type="entry name" value="S4_RNA-bd"/>
</dbReference>
<gene>
    <name evidence="3" type="ORF">GGR39_000414</name>
</gene>
<accession>A0A7W6C1N0</accession>
<evidence type="ECO:0000313" key="3">
    <source>
        <dbReference type="EMBL" id="MBB3938785.1"/>
    </source>
</evidence>
<dbReference type="PROSITE" id="PS50889">
    <property type="entry name" value="S4"/>
    <property type="match status" value="1"/>
</dbReference>
<dbReference type="SUPFAM" id="SSF55174">
    <property type="entry name" value="Alpha-L RNA-binding motif"/>
    <property type="match status" value="1"/>
</dbReference>
<dbReference type="GO" id="GO:0003723">
    <property type="term" value="F:RNA binding"/>
    <property type="evidence" value="ECO:0007669"/>
    <property type="project" value="UniProtKB-KW"/>
</dbReference>
<dbReference type="Pfam" id="PF01479">
    <property type="entry name" value="S4"/>
    <property type="match status" value="1"/>
</dbReference>
<name>A0A7W6C1N0_9SPHN</name>
<feature type="domain" description="RNA-binding S4" evidence="2">
    <location>
        <begin position="1"/>
        <end position="63"/>
    </location>
</feature>
<dbReference type="CDD" id="cd00165">
    <property type="entry name" value="S4"/>
    <property type="match status" value="1"/>
</dbReference>
<organism evidence="3 4">
    <name type="scientific">Novosphingobium fluoreni</name>
    <dbReference type="NCBI Taxonomy" id="1391222"/>
    <lineage>
        <taxon>Bacteria</taxon>
        <taxon>Pseudomonadati</taxon>
        <taxon>Pseudomonadota</taxon>
        <taxon>Alphaproteobacteria</taxon>
        <taxon>Sphingomonadales</taxon>
        <taxon>Sphingomonadaceae</taxon>
        <taxon>Novosphingobium</taxon>
    </lineage>
</organism>
<dbReference type="Gene3D" id="3.10.290.10">
    <property type="entry name" value="RNA-binding S4 domain"/>
    <property type="match status" value="1"/>
</dbReference>
<sequence>MRVDKLLWYLRLVRSRTVAQVMAEEGHMRVNGRRIDRAHQKIGVGDVLTIFAGREVQVLEVLTLPVRRGPYPEARAHYRVLDGGGTDPIAAGATEQIEEGFSQP</sequence>
<dbReference type="InterPro" id="IPR036986">
    <property type="entry name" value="S4_RNA-bd_sf"/>
</dbReference>
<reference evidence="3 4" key="1">
    <citation type="submission" date="2020-08" db="EMBL/GenBank/DDBJ databases">
        <title>Genomic Encyclopedia of Type Strains, Phase IV (KMG-IV): sequencing the most valuable type-strain genomes for metagenomic binning, comparative biology and taxonomic classification.</title>
        <authorList>
            <person name="Goeker M."/>
        </authorList>
    </citation>
    <scope>NUCLEOTIDE SEQUENCE [LARGE SCALE GENOMIC DNA]</scope>
    <source>
        <strain evidence="3 4">DSM 27568</strain>
    </source>
</reference>
<dbReference type="EMBL" id="JACIDY010000001">
    <property type="protein sequence ID" value="MBB3938785.1"/>
    <property type="molecule type" value="Genomic_DNA"/>
</dbReference>
<keyword evidence="1" id="KW-0694">RNA-binding</keyword>
<keyword evidence="3" id="KW-0346">Stress response</keyword>
<evidence type="ECO:0000259" key="2">
    <source>
        <dbReference type="SMART" id="SM00363"/>
    </source>
</evidence>